<protein>
    <submittedName>
        <fullName evidence="6">G protein-coupled receptor</fullName>
    </submittedName>
</protein>
<reference evidence="7" key="1">
    <citation type="journal article" date="2008" name="Nat. Genet.">
        <title>The Pristionchus pacificus genome provides a unique perspective on nematode lifestyle and parasitism.</title>
        <authorList>
            <person name="Dieterich C."/>
            <person name="Clifton S.W."/>
            <person name="Schuster L.N."/>
            <person name="Chinwalla A."/>
            <person name="Delehaunty K."/>
            <person name="Dinkelacker I."/>
            <person name="Fulton L."/>
            <person name="Fulton R."/>
            <person name="Godfrey J."/>
            <person name="Minx P."/>
            <person name="Mitreva M."/>
            <person name="Roeseler W."/>
            <person name="Tian H."/>
            <person name="Witte H."/>
            <person name="Yang S.P."/>
            <person name="Wilson R.K."/>
            <person name="Sommer R.J."/>
        </authorList>
    </citation>
    <scope>NUCLEOTIDE SEQUENCE [LARGE SCALE GENOMIC DNA]</scope>
    <source>
        <strain evidence="7">PS312</strain>
    </source>
</reference>
<organism evidence="6 7">
    <name type="scientific">Pristionchus pacificus</name>
    <name type="common">Parasitic nematode worm</name>
    <dbReference type="NCBI Taxonomy" id="54126"/>
    <lineage>
        <taxon>Eukaryota</taxon>
        <taxon>Metazoa</taxon>
        <taxon>Ecdysozoa</taxon>
        <taxon>Nematoda</taxon>
        <taxon>Chromadorea</taxon>
        <taxon>Rhabditida</taxon>
        <taxon>Rhabditina</taxon>
        <taxon>Diplogasteromorpha</taxon>
        <taxon>Diplogasteroidea</taxon>
        <taxon>Neodiplogasteridae</taxon>
        <taxon>Pristionchus</taxon>
    </lineage>
</organism>
<evidence type="ECO:0000256" key="4">
    <source>
        <dbReference type="ARBA" id="ARBA00022989"/>
    </source>
</evidence>
<evidence type="ECO:0000256" key="1">
    <source>
        <dbReference type="ARBA" id="ARBA00004141"/>
    </source>
</evidence>
<dbReference type="GO" id="GO:0016020">
    <property type="term" value="C:membrane"/>
    <property type="evidence" value="ECO:0007669"/>
    <property type="project" value="UniProtKB-SubCell"/>
</dbReference>
<name>A0A2A6D2I6_PRIPA</name>
<dbReference type="InterPro" id="IPR019421">
    <property type="entry name" value="7TM_GPCR_serpentine_rcpt_Srd"/>
</dbReference>
<evidence type="ECO:0000313" key="7">
    <source>
        <dbReference type="Proteomes" id="UP000005239"/>
    </source>
</evidence>
<proteinExistence type="inferred from homology"/>
<dbReference type="Proteomes" id="UP000005239">
    <property type="component" value="Unassembled WGS sequence"/>
</dbReference>
<evidence type="ECO:0000256" key="2">
    <source>
        <dbReference type="ARBA" id="ARBA00009166"/>
    </source>
</evidence>
<evidence type="ECO:0000256" key="3">
    <source>
        <dbReference type="ARBA" id="ARBA00022692"/>
    </source>
</evidence>
<dbReference type="OrthoDB" id="5793097at2759"/>
<dbReference type="Pfam" id="PF10317">
    <property type="entry name" value="7TM_GPCR_Srd"/>
    <property type="match status" value="1"/>
</dbReference>
<dbReference type="PANTHER" id="PTHR22945">
    <property type="entry name" value="SERPENTINE RECEPTOR, CLASS D DELTA"/>
    <property type="match status" value="1"/>
</dbReference>
<keyword evidence="4" id="KW-1133">Transmembrane helix</keyword>
<evidence type="ECO:0000256" key="5">
    <source>
        <dbReference type="ARBA" id="ARBA00023136"/>
    </source>
</evidence>
<keyword evidence="5" id="KW-0472">Membrane</keyword>
<accession>A0A8R1UWG8</accession>
<reference evidence="6" key="2">
    <citation type="submission" date="2022-06" db="UniProtKB">
        <authorList>
            <consortium name="EnsemblMetazoa"/>
        </authorList>
    </citation>
    <scope>IDENTIFICATION</scope>
    <source>
        <strain evidence="6">PS312</strain>
    </source>
</reference>
<dbReference type="AlphaFoldDB" id="A0A2A6D2I6"/>
<comment type="subcellular location">
    <subcellularLocation>
        <location evidence="1">Membrane</location>
        <topology evidence="1">Multi-pass membrane protein</topology>
    </subcellularLocation>
</comment>
<keyword evidence="3" id="KW-0812">Transmembrane</keyword>
<dbReference type="InterPro" id="IPR050920">
    <property type="entry name" value="Nematode_rcpt-like_delta"/>
</dbReference>
<gene>
    <name evidence="6" type="primary">WBGene00280720</name>
</gene>
<keyword evidence="7" id="KW-1185">Reference proteome</keyword>
<comment type="similarity">
    <text evidence="2">Belongs to the nematode receptor-like protein srd family.</text>
</comment>
<evidence type="ECO:0000313" key="6">
    <source>
        <dbReference type="EnsemblMetazoa" id="PPA42351.1"/>
    </source>
</evidence>
<dbReference type="PANTHER" id="PTHR22945:SF40">
    <property type="entry name" value="SERPENTINE RECEPTOR, CLASS D (DELTA)-RELATED"/>
    <property type="match status" value="1"/>
</dbReference>
<dbReference type="EnsemblMetazoa" id="PPA42351.1">
    <property type="protein sequence ID" value="PPA42351.1"/>
    <property type="gene ID" value="WBGene00280720"/>
</dbReference>
<accession>A0A2A6D2I6</accession>
<sequence>MANNTPHPPCTVTLDSPYFRTIIIDHSYVFIAHGARYTFFSRHLSSGSKSFAIRIRLIDLSLDFSPLLPSQCQPRFRSVRLSSSFERNQFARIEETRTAVMYISLTLMIIVIFPVYIGILYLRAKILTSLHEIGDVLSEKTKHMHSQFVKMLTLQCVIPPVVFAVTMLPIHLESMQLVMHPIMEAMINIVGVSSLTANILFRSARVALIRWIKGRDSQSPCTTTKSLLFFAENVELRIISD</sequence>